<sequence length="123" mass="13639">MVYSPKDPELKSYDIYGVCSTEIELDVLTGQHHVCRVDLLEDVGNSISPQIDIGQVEGAFVMGLGYFTTEQTVVGNNGQILTNRTWNYKPPGAKDIPIDFRVKFPKNNPNPVGVLKSKGIPFR</sequence>
<evidence type="ECO:0000313" key="3">
    <source>
        <dbReference type="EMBL" id="KAJ8936466.1"/>
    </source>
</evidence>
<keyword evidence="1" id="KW-0500">Molybdenum</keyword>
<keyword evidence="4" id="KW-1185">Reference proteome</keyword>
<dbReference type="InterPro" id="IPR046867">
    <property type="entry name" value="AldOxase/xan_DH_MoCoBD2"/>
</dbReference>
<proteinExistence type="predicted"/>
<gene>
    <name evidence="3" type="ORF">NQ314_012328</name>
</gene>
<dbReference type="InterPro" id="IPR016208">
    <property type="entry name" value="Ald_Oxase/xanthine_DH-like"/>
</dbReference>
<dbReference type="Pfam" id="PF20256">
    <property type="entry name" value="MoCoBD_2"/>
    <property type="match status" value="1"/>
</dbReference>
<dbReference type="EMBL" id="JANEYF010003410">
    <property type="protein sequence ID" value="KAJ8936466.1"/>
    <property type="molecule type" value="Genomic_DNA"/>
</dbReference>
<accession>A0AAV8XC12</accession>
<evidence type="ECO:0000256" key="1">
    <source>
        <dbReference type="ARBA" id="ARBA00022505"/>
    </source>
</evidence>
<dbReference type="GO" id="GO:0005506">
    <property type="term" value="F:iron ion binding"/>
    <property type="evidence" value="ECO:0007669"/>
    <property type="project" value="InterPro"/>
</dbReference>
<dbReference type="PANTHER" id="PTHR11908">
    <property type="entry name" value="XANTHINE DEHYDROGENASE"/>
    <property type="match status" value="1"/>
</dbReference>
<dbReference type="Proteomes" id="UP001162156">
    <property type="component" value="Unassembled WGS sequence"/>
</dbReference>
<dbReference type="AlphaFoldDB" id="A0AAV8XC12"/>
<feature type="domain" description="Aldehyde oxidase/xanthine dehydrogenase second molybdopterin binding" evidence="2">
    <location>
        <begin position="12"/>
        <end position="97"/>
    </location>
</feature>
<dbReference type="PANTHER" id="PTHR11908:SF132">
    <property type="entry name" value="ALDEHYDE OXIDASE 1-RELATED"/>
    <property type="match status" value="1"/>
</dbReference>
<dbReference type="InterPro" id="IPR037165">
    <property type="entry name" value="AldOxase/xan_DH_Mopterin-bd_sf"/>
</dbReference>
<evidence type="ECO:0000259" key="2">
    <source>
        <dbReference type="Pfam" id="PF20256"/>
    </source>
</evidence>
<dbReference type="GO" id="GO:0016491">
    <property type="term" value="F:oxidoreductase activity"/>
    <property type="evidence" value="ECO:0007669"/>
    <property type="project" value="InterPro"/>
</dbReference>
<protein>
    <recommendedName>
        <fullName evidence="2">Aldehyde oxidase/xanthine dehydrogenase second molybdopterin binding domain-containing protein</fullName>
    </recommendedName>
</protein>
<dbReference type="Gene3D" id="3.30.365.10">
    <property type="entry name" value="Aldehyde oxidase/xanthine dehydrogenase, molybdopterin binding domain"/>
    <property type="match status" value="1"/>
</dbReference>
<reference evidence="3" key="1">
    <citation type="journal article" date="2023" name="Insect Mol. Biol.">
        <title>Genome sequencing provides insights into the evolution of gene families encoding plant cell wall-degrading enzymes in longhorned beetles.</title>
        <authorList>
            <person name="Shin N.R."/>
            <person name="Okamura Y."/>
            <person name="Kirsch R."/>
            <person name="Pauchet Y."/>
        </authorList>
    </citation>
    <scope>NUCLEOTIDE SEQUENCE</scope>
    <source>
        <strain evidence="3">RBIC_L_NR</strain>
    </source>
</reference>
<evidence type="ECO:0000313" key="4">
    <source>
        <dbReference type="Proteomes" id="UP001162156"/>
    </source>
</evidence>
<comment type="caution">
    <text evidence="3">The sequence shown here is derived from an EMBL/GenBank/DDBJ whole genome shotgun (WGS) entry which is preliminary data.</text>
</comment>
<organism evidence="3 4">
    <name type="scientific">Rhamnusium bicolor</name>
    <dbReference type="NCBI Taxonomy" id="1586634"/>
    <lineage>
        <taxon>Eukaryota</taxon>
        <taxon>Metazoa</taxon>
        <taxon>Ecdysozoa</taxon>
        <taxon>Arthropoda</taxon>
        <taxon>Hexapoda</taxon>
        <taxon>Insecta</taxon>
        <taxon>Pterygota</taxon>
        <taxon>Neoptera</taxon>
        <taxon>Endopterygota</taxon>
        <taxon>Coleoptera</taxon>
        <taxon>Polyphaga</taxon>
        <taxon>Cucujiformia</taxon>
        <taxon>Chrysomeloidea</taxon>
        <taxon>Cerambycidae</taxon>
        <taxon>Lepturinae</taxon>
        <taxon>Rhagiini</taxon>
        <taxon>Rhamnusium</taxon>
    </lineage>
</organism>
<name>A0AAV8XC12_9CUCU</name>
<dbReference type="SUPFAM" id="SSF56003">
    <property type="entry name" value="Molybdenum cofactor-binding domain"/>
    <property type="match status" value="1"/>
</dbReference>